<dbReference type="PANTHER" id="PTHR45188:SF2">
    <property type="entry name" value="DNAJ HOMOLOG SUBFAMILY C MEMBER 7"/>
    <property type="match status" value="1"/>
</dbReference>
<dbReference type="InterPro" id="IPR019734">
    <property type="entry name" value="TPR_rpt"/>
</dbReference>
<accession>A0A8T9STX5</accession>
<evidence type="ECO:0000256" key="2">
    <source>
        <dbReference type="ARBA" id="ARBA00022803"/>
    </source>
</evidence>
<feature type="domain" description="J" evidence="5">
    <location>
        <begin position="4"/>
        <end position="69"/>
    </location>
</feature>
<dbReference type="Gene3D" id="1.25.40.10">
    <property type="entry name" value="Tetratricopeptide repeat domain"/>
    <property type="match status" value="2"/>
</dbReference>
<keyword evidence="1" id="KW-0677">Repeat</keyword>
<dbReference type="CDD" id="cd06257">
    <property type="entry name" value="DnaJ"/>
    <property type="match status" value="1"/>
</dbReference>
<keyword evidence="4" id="KW-1133">Transmembrane helix</keyword>
<dbReference type="PROSITE" id="PS00636">
    <property type="entry name" value="DNAJ_1"/>
    <property type="match status" value="1"/>
</dbReference>
<evidence type="ECO:0000256" key="1">
    <source>
        <dbReference type="ARBA" id="ARBA00022737"/>
    </source>
</evidence>
<dbReference type="InterPro" id="IPR036869">
    <property type="entry name" value="J_dom_sf"/>
</dbReference>
<dbReference type="InterPro" id="IPR011990">
    <property type="entry name" value="TPR-like_helical_dom_sf"/>
</dbReference>
<dbReference type="PROSITE" id="PS50076">
    <property type="entry name" value="DNAJ_2"/>
    <property type="match status" value="1"/>
</dbReference>
<dbReference type="Pfam" id="PF00226">
    <property type="entry name" value="DnaJ"/>
    <property type="match status" value="1"/>
</dbReference>
<dbReference type="InterPro" id="IPR018253">
    <property type="entry name" value="DnaJ_domain_CS"/>
</dbReference>
<keyword evidence="4" id="KW-0472">Membrane</keyword>
<dbReference type="PROSITE" id="PS50005">
    <property type="entry name" value="TPR"/>
    <property type="match status" value="1"/>
</dbReference>
<dbReference type="Gene3D" id="1.10.287.110">
    <property type="entry name" value="DnaJ domain"/>
    <property type="match status" value="1"/>
</dbReference>
<dbReference type="SMART" id="SM00271">
    <property type="entry name" value="DnaJ"/>
    <property type="match status" value="1"/>
</dbReference>
<dbReference type="PRINTS" id="PR00625">
    <property type="entry name" value="JDOMAIN"/>
</dbReference>
<evidence type="ECO:0000259" key="5">
    <source>
        <dbReference type="PROSITE" id="PS50076"/>
    </source>
</evidence>
<dbReference type="SMART" id="SM00028">
    <property type="entry name" value="TPR"/>
    <property type="match status" value="4"/>
</dbReference>
<dbReference type="Proteomes" id="UP000829925">
    <property type="component" value="Chromosome"/>
</dbReference>
<keyword evidence="7" id="KW-1185">Reference proteome</keyword>
<dbReference type="SUPFAM" id="SSF48452">
    <property type="entry name" value="TPR-like"/>
    <property type="match status" value="2"/>
</dbReference>
<dbReference type="InterPro" id="IPR001623">
    <property type="entry name" value="DnaJ_domain"/>
</dbReference>
<dbReference type="RefSeq" id="WP_245092655.1">
    <property type="nucleotide sequence ID" value="NZ_CP095053.1"/>
</dbReference>
<name>A0A8T9STX5_9BACT</name>
<dbReference type="AlphaFoldDB" id="A0A8T9STX5"/>
<keyword evidence="2 3" id="KW-0802">TPR repeat</keyword>
<protein>
    <submittedName>
        <fullName evidence="6">DnaJ domain-containing protein</fullName>
    </submittedName>
</protein>
<evidence type="ECO:0000313" key="6">
    <source>
        <dbReference type="EMBL" id="UOR04801.1"/>
    </source>
</evidence>
<dbReference type="KEGG" id="haei:MUN82_17890"/>
<dbReference type="EMBL" id="CP095053">
    <property type="protein sequence ID" value="UOR04801.1"/>
    <property type="molecule type" value="Genomic_DNA"/>
</dbReference>
<proteinExistence type="predicted"/>
<dbReference type="Pfam" id="PF13432">
    <property type="entry name" value="TPR_16"/>
    <property type="match status" value="2"/>
</dbReference>
<reference evidence="6 7" key="1">
    <citation type="submission" date="2022-04" db="EMBL/GenBank/DDBJ databases">
        <title>Hymenobacter sp. isolated from the air.</title>
        <authorList>
            <person name="Won M."/>
            <person name="Lee C.-M."/>
            <person name="Woen H.-Y."/>
            <person name="Kwon S.-W."/>
        </authorList>
    </citation>
    <scope>NUCLEOTIDE SEQUENCE [LARGE SCALE GENOMIC DNA]</scope>
    <source>
        <strain evidence="7">5413 J-13</strain>
    </source>
</reference>
<evidence type="ECO:0000256" key="3">
    <source>
        <dbReference type="PROSITE-ProRule" id="PRU00339"/>
    </source>
</evidence>
<organism evidence="6 7">
    <name type="scientific">Hymenobacter aerilatus</name>
    <dbReference type="NCBI Taxonomy" id="2932251"/>
    <lineage>
        <taxon>Bacteria</taxon>
        <taxon>Pseudomonadati</taxon>
        <taxon>Bacteroidota</taxon>
        <taxon>Cytophagia</taxon>
        <taxon>Cytophagales</taxon>
        <taxon>Hymenobacteraceae</taxon>
        <taxon>Hymenobacter</taxon>
    </lineage>
</organism>
<evidence type="ECO:0000313" key="7">
    <source>
        <dbReference type="Proteomes" id="UP000829925"/>
    </source>
</evidence>
<sequence length="378" mass="42907">MSQNHYHTLGVAATATPQEIKAAYKRLAVRYHPDMHGGSAQFEEEFKAVAAAYQVLSDPGRRATYDHQLRMAVRRADEQRRAQHYRAHSQHVYGVPMPPPAPLRTRRPAGAAERYYRPIPKRRRFTRRDAWLLAGFIVGLVLFCLSVKVTLDYVSATRNYRYGLRAYTNRQWKIARSYFTSAIAFRPTYAAAHRRRGEIAQYINHDYAAARADYQVALTEEPAGKGAAALWMRLGQCEFQLGLSPAAANSLTQAIQQDSLLSDAYLLRGEIRLFEQRQFVGAIRDFSTGLRQRAAVGWSVDVKPLTYRGLAYYKQGNYAAARTDYRQVLLLTPQNGQVHFLLGRLAQQEGNTGAACEFFRRALRLGYLYASEAVQECQ</sequence>
<gene>
    <name evidence="6" type="ORF">MUN82_17890</name>
</gene>
<feature type="transmembrane region" description="Helical" evidence="4">
    <location>
        <begin position="130"/>
        <end position="151"/>
    </location>
</feature>
<evidence type="ECO:0000256" key="4">
    <source>
        <dbReference type="SAM" id="Phobius"/>
    </source>
</evidence>
<feature type="repeat" description="TPR" evidence="3">
    <location>
        <begin position="302"/>
        <end position="335"/>
    </location>
</feature>
<keyword evidence="4" id="KW-0812">Transmembrane</keyword>
<dbReference type="PANTHER" id="PTHR45188">
    <property type="entry name" value="DNAJ PROTEIN P58IPK HOMOLOG"/>
    <property type="match status" value="1"/>
</dbReference>
<dbReference type="SUPFAM" id="SSF46565">
    <property type="entry name" value="Chaperone J-domain"/>
    <property type="match status" value="1"/>
</dbReference>